<dbReference type="GO" id="GO:0003677">
    <property type="term" value="F:DNA binding"/>
    <property type="evidence" value="ECO:0007669"/>
    <property type="project" value="InterPro"/>
</dbReference>
<evidence type="ECO:0000259" key="3">
    <source>
        <dbReference type="PROSITE" id="PS50930"/>
    </source>
</evidence>
<dbReference type="PANTHER" id="PTHR37299:SF1">
    <property type="entry name" value="STAGE 0 SPORULATION PROTEIN A HOMOLOG"/>
    <property type="match status" value="1"/>
</dbReference>
<dbReference type="Pfam" id="PF04397">
    <property type="entry name" value="LytTR"/>
    <property type="match status" value="1"/>
</dbReference>
<evidence type="ECO:0000313" key="4">
    <source>
        <dbReference type="EMBL" id="NEX79655.1"/>
    </source>
</evidence>
<dbReference type="SMART" id="SM00850">
    <property type="entry name" value="LytTR"/>
    <property type="match status" value="1"/>
</dbReference>
<dbReference type="SUPFAM" id="SSF52172">
    <property type="entry name" value="CheY-like"/>
    <property type="match status" value="1"/>
</dbReference>
<evidence type="ECO:0000256" key="1">
    <source>
        <dbReference type="PROSITE-ProRule" id="PRU00169"/>
    </source>
</evidence>
<feature type="modified residue" description="4-aspartylphosphate" evidence="1">
    <location>
        <position position="56"/>
    </location>
</feature>
<dbReference type="GO" id="GO:0000156">
    <property type="term" value="F:phosphorelay response regulator activity"/>
    <property type="evidence" value="ECO:0007669"/>
    <property type="project" value="InterPro"/>
</dbReference>
<evidence type="ECO:0000313" key="5">
    <source>
        <dbReference type="Proteomes" id="UP000481621"/>
    </source>
</evidence>
<proteinExistence type="predicted"/>
<dbReference type="PROSITE" id="PS50110">
    <property type="entry name" value="RESPONSE_REGULATORY"/>
    <property type="match status" value="1"/>
</dbReference>
<comment type="caution">
    <text evidence="4">The sequence shown here is derived from an EMBL/GenBank/DDBJ whole genome shotgun (WGS) entry which is preliminary data.</text>
</comment>
<keyword evidence="5" id="KW-1185">Reference proteome</keyword>
<accession>A0A6B3TRP5</accession>
<sequence length="248" mass="28655">MYPIKVVLVDDDQDSLQILQYFMKEVAFFQVVGLGSNGEELIDEVMKKKPDLIITDIRMPKKNGIQAIKDSVSIYPNLKYIFVSAFDHYAVEAFEMEAIDYLVKPVEKVRFLQALEKAKDRIECEKAFVEEHTSQPSMDMLSIKDAACIRFIPQDDIFFIEKIGKKCLVHTKKGRYETNQTLGNLLPRLNSDFYQGHRSYIINLRKIAQISPHHETYIVSFQGYEQVANISKLKISEVKERISIVHEG</sequence>
<dbReference type="CDD" id="cd17536">
    <property type="entry name" value="REC_YesN-like"/>
    <property type="match status" value="1"/>
</dbReference>
<dbReference type="RefSeq" id="WP_163252172.1">
    <property type="nucleotide sequence ID" value="NZ_JAAIUV010000020.1"/>
</dbReference>
<dbReference type="InterPro" id="IPR046947">
    <property type="entry name" value="LytR-like"/>
</dbReference>
<dbReference type="InterPro" id="IPR001789">
    <property type="entry name" value="Sig_transdc_resp-reg_receiver"/>
</dbReference>
<dbReference type="PANTHER" id="PTHR37299">
    <property type="entry name" value="TRANSCRIPTIONAL REGULATOR-RELATED"/>
    <property type="match status" value="1"/>
</dbReference>
<dbReference type="Pfam" id="PF00072">
    <property type="entry name" value="Response_reg"/>
    <property type="match status" value="1"/>
</dbReference>
<dbReference type="AlphaFoldDB" id="A0A6B3TRP5"/>
<name>A0A6B3TRP5_9BACI</name>
<organism evidence="4 5">
    <name type="scientific">Neobacillus thermocopriae</name>
    <dbReference type="NCBI Taxonomy" id="1215031"/>
    <lineage>
        <taxon>Bacteria</taxon>
        <taxon>Bacillati</taxon>
        <taxon>Bacillota</taxon>
        <taxon>Bacilli</taxon>
        <taxon>Bacillales</taxon>
        <taxon>Bacillaceae</taxon>
        <taxon>Neobacillus</taxon>
    </lineage>
</organism>
<keyword evidence="1" id="KW-0597">Phosphoprotein</keyword>
<dbReference type="Gene3D" id="2.40.50.1020">
    <property type="entry name" value="LytTr DNA-binding domain"/>
    <property type="match status" value="1"/>
</dbReference>
<dbReference type="InterPro" id="IPR011006">
    <property type="entry name" value="CheY-like_superfamily"/>
</dbReference>
<reference evidence="4" key="1">
    <citation type="submission" date="2020-02" db="EMBL/GenBank/DDBJ databases">
        <title>Bacillus sedimentmangrovi sp. nov., isolated from sediment of the mangrove ecosystem.</title>
        <authorList>
            <person name="Liu G."/>
        </authorList>
    </citation>
    <scope>NUCLEOTIDE SEQUENCE [LARGE SCALE GENOMIC DNA]</scope>
    <source>
        <strain evidence="4">SgZ-7</strain>
    </source>
</reference>
<evidence type="ECO:0000259" key="2">
    <source>
        <dbReference type="PROSITE" id="PS50110"/>
    </source>
</evidence>
<dbReference type="SMART" id="SM00448">
    <property type="entry name" value="REC"/>
    <property type="match status" value="1"/>
</dbReference>
<protein>
    <submittedName>
        <fullName evidence="4">Response regulator transcription factor</fullName>
    </submittedName>
</protein>
<dbReference type="EMBL" id="JAAIUV010000020">
    <property type="protein sequence ID" value="NEX79655.1"/>
    <property type="molecule type" value="Genomic_DNA"/>
</dbReference>
<feature type="domain" description="Response regulatory" evidence="2">
    <location>
        <begin position="5"/>
        <end position="119"/>
    </location>
</feature>
<dbReference type="PROSITE" id="PS50930">
    <property type="entry name" value="HTH_LYTTR"/>
    <property type="match status" value="1"/>
</dbReference>
<dbReference type="InterPro" id="IPR007492">
    <property type="entry name" value="LytTR_DNA-bd_dom"/>
</dbReference>
<feature type="domain" description="HTH LytTR-type" evidence="3">
    <location>
        <begin position="141"/>
        <end position="244"/>
    </location>
</feature>
<dbReference type="Proteomes" id="UP000481621">
    <property type="component" value="Unassembled WGS sequence"/>
</dbReference>
<dbReference type="Gene3D" id="3.40.50.2300">
    <property type="match status" value="1"/>
</dbReference>
<gene>
    <name evidence="4" type="ORF">G4Z05_12390</name>
</gene>